<evidence type="ECO:0000313" key="2">
    <source>
        <dbReference type="EMBL" id="VEL35146.1"/>
    </source>
</evidence>
<organism evidence="2 3">
    <name type="scientific">Protopolystoma xenopodis</name>
    <dbReference type="NCBI Taxonomy" id="117903"/>
    <lineage>
        <taxon>Eukaryota</taxon>
        <taxon>Metazoa</taxon>
        <taxon>Spiralia</taxon>
        <taxon>Lophotrochozoa</taxon>
        <taxon>Platyhelminthes</taxon>
        <taxon>Monogenea</taxon>
        <taxon>Polyopisthocotylea</taxon>
        <taxon>Polystomatidea</taxon>
        <taxon>Polystomatidae</taxon>
        <taxon>Protopolystoma</taxon>
    </lineage>
</organism>
<feature type="domain" description="Helix-turn-helix" evidence="1">
    <location>
        <begin position="36"/>
        <end position="95"/>
    </location>
</feature>
<sequence length="257" mass="29132">MEVEEGERLLFLDVDVIRSNRTLEKNLFRKKSYAEIILNFRSHHNYRLKIGIMRSIIFQSLRLTDADFWDEELDKVTRIFLGNGYPNKVTQRNIRALDASSNTPTHCSNSTGLKGAITKTLPVADPVAESTDALTENDGASSPGFYQIHVKPIFDAEGRMSACVIFLSRDPNSLLSISLTENDILPLNVKYVVLTVRLFSRVNDSFRIRSVSRMSSNRSNIASMALTAFSPEMFVYMDCTSKLTNSSYPTNPRFWIL</sequence>
<dbReference type="EMBL" id="CAAALY010249179">
    <property type="protein sequence ID" value="VEL35146.1"/>
    <property type="molecule type" value="Genomic_DNA"/>
</dbReference>
<dbReference type="InterPro" id="IPR058912">
    <property type="entry name" value="HTH_animal"/>
</dbReference>
<gene>
    <name evidence="2" type="ORF">PXEA_LOCUS28586</name>
</gene>
<proteinExistence type="predicted"/>
<keyword evidence="3" id="KW-1185">Reference proteome</keyword>
<dbReference type="Proteomes" id="UP000784294">
    <property type="component" value="Unassembled WGS sequence"/>
</dbReference>
<evidence type="ECO:0000259" key="1">
    <source>
        <dbReference type="Pfam" id="PF26215"/>
    </source>
</evidence>
<accession>A0A448XFC0</accession>
<evidence type="ECO:0000313" key="3">
    <source>
        <dbReference type="Proteomes" id="UP000784294"/>
    </source>
</evidence>
<reference evidence="2" key="1">
    <citation type="submission" date="2018-11" db="EMBL/GenBank/DDBJ databases">
        <authorList>
            <consortium name="Pathogen Informatics"/>
        </authorList>
    </citation>
    <scope>NUCLEOTIDE SEQUENCE</scope>
</reference>
<dbReference type="AlphaFoldDB" id="A0A448XFC0"/>
<dbReference type="PANTHER" id="PTHR21301">
    <property type="entry name" value="REVERSE TRANSCRIPTASE"/>
    <property type="match status" value="1"/>
</dbReference>
<name>A0A448XFC0_9PLAT</name>
<dbReference type="PANTHER" id="PTHR21301:SF10">
    <property type="entry name" value="REVERSE TRANSCRIPTASE DOMAIN-CONTAINING PROTEIN"/>
    <property type="match status" value="1"/>
</dbReference>
<protein>
    <recommendedName>
        <fullName evidence="1">Helix-turn-helix domain-containing protein</fullName>
    </recommendedName>
</protein>
<dbReference type="Pfam" id="PF26215">
    <property type="entry name" value="HTH_animal"/>
    <property type="match status" value="1"/>
</dbReference>
<comment type="caution">
    <text evidence="2">The sequence shown here is derived from an EMBL/GenBank/DDBJ whole genome shotgun (WGS) entry which is preliminary data.</text>
</comment>